<dbReference type="SUPFAM" id="SSF51621">
    <property type="entry name" value="Phosphoenolpyruvate/pyruvate domain"/>
    <property type="match status" value="1"/>
</dbReference>
<dbReference type="InterPro" id="IPR039556">
    <property type="entry name" value="ICL/PEPM"/>
</dbReference>
<dbReference type="InterPro" id="IPR015813">
    <property type="entry name" value="Pyrv/PenolPyrv_kinase-like_dom"/>
</dbReference>
<dbReference type="RefSeq" id="WP_163655689.1">
    <property type="nucleotide sequence ID" value="NZ_JAAGRN010000008.1"/>
</dbReference>
<sequence length="299" mass="32243">MNMTPSLKRKRLRALLNAPYALQAPGIYDGYGARLVQDAGFEACYMTGNGVSAALLGRPDVGLVDLTMIADHARRVASCIDIPLVCDADTGYGNVVNVRRTIAEFEAAGVAAIHIEDQVSPKRCAQLPGDRTVLDFSSAVGKIAAASAARSDSDFVLIARTDCVGAFGIDEAVRRTRAFAAEGADVVFVELKNNPDILRQIRYLKDNVQVPMVINMDTGGAVRQLRAAELKQAGIDLAIYPALARGVFGYAMTQALNHLNTHGNIENFAQTSMFSSAQYNAALGLEDIEQWESRFDKSL</sequence>
<comment type="caution">
    <text evidence="1">The sequence shown here is derived from an EMBL/GenBank/DDBJ whole genome shotgun (WGS) entry which is preliminary data.</text>
</comment>
<gene>
    <name evidence="1" type="ORF">G3I67_12065</name>
</gene>
<dbReference type="InterPro" id="IPR040442">
    <property type="entry name" value="Pyrv_kinase-like_dom_sf"/>
</dbReference>
<accession>A0A6B2R9L5</accession>
<dbReference type="GO" id="GO:0016833">
    <property type="term" value="F:oxo-acid-lyase activity"/>
    <property type="evidence" value="ECO:0007669"/>
    <property type="project" value="UniProtKB-ARBA"/>
</dbReference>
<organism evidence="1">
    <name type="scientific">Sheuella amnicola</name>
    <dbReference type="NCBI Taxonomy" id="2707330"/>
    <lineage>
        <taxon>Bacteria</taxon>
        <taxon>Pseudomonadati</taxon>
        <taxon>Pseudomonadota</taxon>
        <taxon>Betaproteobacteria</taxon>
        <taxon>Burkholderiales</taxon>
        <taxon>Alcaligenaceae</taxon>
        <taxon>Sheuella</taxon>
    </lineage>
</organism>
<dbReference type="Gene3D" id="3.20.20.60">
    <property type="entry name" value="Phosphoenolpyruvate-binding domains"/>
    <property type="match status" value="1"/>
</dbReference>
<dbReference type="EMBL" id="JAAGRN010000008">
    <property type="protein sequence ID" value="NDY83965.1"/>
    <property type="molecule type" value="Genomic_DNA"/>
</dbReference>
<protein>
    <submittedName>
        <fullName evidence="1">Oxaloacetate decarboxylase</fullName>
    </submittedName>
</protein>
<proteinExistence type="predicted"/>
<dbReference type="CDD" id="cd00377">
    <property type="entry name" value="ICL_PEPM"/>
    <property type="match status" value="1"/>
</dbReference>
<name>A0A6B2R9L5_9BURK</name>
<dbReference type="PANTHER" id="PTHR42905:SF5">
    <property type="entry name" value="CARBOXYVINYL-CARBOXYPHOSPHONATE PHOSPHORYLMUTASE, CHLOROPLASTIC"/>
    <property type="match status" value="1"/>
</dbReference>
<dbReference type="PANTHER" id="PTHR42905">
    <property type="entry name" value="PHOSPHOENOLPYRUVATE CARBOXYLASE"/>
    <property type="match status" value="1"/>
</dbReference>
<evidence type="ECO:0000313" key="1">
    <source>
        <dbReference type="EMBL" id="NDY83965.1"/>
    </source>
</evidence>
<reference evidence="1" key="1">
    <citation type="submission" date="2020-02" db="EMBL/GenBank/DDBJ databases">
        <authorList>
            <person name="Chen W.-M."/>
        </authorList>
    </citation>
    <scope>NUCLEOTIDE SEQUENCE</scope>
    <source>
        <strain evidence="1">NBD-18</strain>
    </source>
</reference>
<dbReference type="AlphaFoldDB" id="A0A6B2R9L5"/>
<dbReference type="Pfam" id="PF13714">
    <property type="entry name" value="PEP_mutase"/>
    <property type="match status" value="1"/>
</dbReference>